<dbReference type="AlphaFoldDB" id="M3Z844"/>
<dbReference type="Ensembl" id="ENSMPUT00000020039.1">
    <property type="protein sequence ID" value="ENSMPUP00000019757.1"/>
    <property type="gene ID" value="ENSMPUG00000019887.1"/>
</dbReference>
<dbReference type="EMBL" id="AEYP01015499">
    <property type="status" value="NOT_ANNOTATED_CDS"/>
    <property type="molecule type" value="Genomic_DNA"/>
</dbReference>
<feature type="compositionally biased region" description="Low complexity" evidence="1">
    <location>
        <begin position="233"/>
        <end position="244"/>
    </location>
</feature>
<accession>M3Z844</accession>
<dbReference type="HOGENOM" id="CLU_668954_0_0_1"/>
<dbReference type="InParanoid" id="M3Z844"/>
<sequence length="411" mass="43532">MSDHEGKEQGVSFNNGNILSNISFALAASSFMVLEYPTAKNICLVEEPGLPEARLGLGEIFVSWAWLLEGLRSGLWLPRAFPGPSTSIAVLPPALPSHGTGCVCALPFPDHPVCKPPAGRDPASLPCSQLQPGSTLATCRGGCPEPRSHIQSRKPADCWCGAAAGVVNQADEQRILLPGYFTTPGLHHTHPLRASLVGPGGQRCGCRATCGGLGWGEGLCVKDWSLWFPGSPSACPSGSPGEPSKNPEPSPSPLPLPQAPRFSRVEQESLCSLGAPVRCPSAVRGEPRAPRWAAAMAPPCPPRPCSSHLARLTPQLLLPSSFPEIDGVQYSGTKARLLPLAFTRFPCSGMMLPFPPHGPFFCQMPALRESMCWFCQLCLHNILHLPTPLTTPPPTAASLAWPPPRGTCGGP</sequence>
<evidence type="ECO:0000313" key="2">
    <source>
        <dbReference type="Ensembl" id="ENSMPUP00000019757.1"/>
    </source>
</evidence>
<name>M3Z844_MUSPF</name>
<feature type="compositionally biased region" description="Pro residues" evidence="1">
    <location>
        <begin position="246"/>
        <end position="258"/>
    </location>
</feature>
<organism evidence="2">
    <name type="scientific">Mustela putorius furo</name>
    <name type="common">European domestic ferret</name>
    <name type="synonym">Mustela furo</name>
    <dbReference type="NCBI Taxonomy" id="9669"/>
    <lineage>
        <taxon>Eukaryota</taxon>
        <taxon>Metazoa</taxon>
        <taxon>Chordata</taxon>
        <taxon>Craniata</taxon>
        <taxon>Vertebrata</taxon>
        <taxon>Euteleostomi</taxon>
        <taxon>Mammalia</taxon>
        <taxon>Eutheria</taxon>
        <taxon>Laurasiatheria</taxon>
        <taxon>Carnivora</taxon>
        <taxon>Caniformia</taxon>
        <taxon>Musteloidea</taxon>
        <taxon>Mustelidae</taxon>
        <taxon>Mustelinae</taxon>
        <taxon>Mustela</taxon>
    </lineage>
</organism>
<reference evidence="2" key="1">
    <citation type="submission" date="2024-06" db="UniProtKB">
        <authorList>
            <consortium name="Ensembl"/>
        </authorList>
    </citation>
    <scope>IDENTIFICATION</scope>
</reference>
<proteinExistence type="predicted"/>
<feature type="region of interest" description="Disordered" evidence="1">
    <location>
        <begin position="233"/>
        <end position="259"/>
    </location>
</feature>
<evidence type="ECO:0000256" key="1">
    <source>
        <dbReference type="SAM" id="MobiDB-lite"/>
    </source>
</evidence>
<protein>
    <submittedName>
        <fullName evidence="2">Uncharacterized protein</fullName>
    </submittedName>
</protein>